<dbReference type="Gene3D" id="3.20.20.70">
    <property type="entry name" value="Aldolase class I"/>
    <property type="match status" value="1"/>
</dbReference>
<evidence type="ECO:0000313" key="4">
    <source>
        <dbReference type="Proteomes" id="UP001172155"/>
    </source>
</evidence>
<dbReference type="GO" id="GO:0003959">
    <property type="term" value="F:NADPH dehydrogenase activity"/>
    <property type="evidence" value="ECO:0007669"/>
    <property type="project" value="TreeGrafter"/>
</dbReference>
<dbReference type="InterPro" id="IPR013785">
    <property type="entry name" value="Aldolase_TIM"/>
</dbReference>
<dbReference type="EMBL" id="JAUKUD010000005">
    <property type="protein sequence ID" value="KAK0743623.1"/>
    <property type="molecule type" value="Genomic_DNA"/>
</dbReference>
<name>A0AA40K2K5_9PEZI</name>
<dbReference type="AlphaFoldDB" id="A0AA40K2K5"/>
<organism evidence="3 4">
    <name type="scientific">Schizothecium vesticola</name>
    <dbReference type="NCBI Taxonomy" id="314040"/>
    <lineage>
        <taxon>Eukaryota</taxon>
        <taxon>Fungi</taxon>
        <taxon>Dikarya</taxon>
        <taxon>Ascomycota</taxon>
        <taxon>Pezizomycotina</taxon>
        <taxon>Sordariomycetes</taxon>
        <taxon>Sordariomycetidae</taxon>
        <taxon>Sordariales</taxon>
        <taxon>Schizotheciaceae</taxon>
        <taxon>Schizothecium</taxon>
    </lineage>
</organism>
<evidence type="ECO:0000256" key="1">
    <source>
        <dbReference type="ARBA" id="ARBA00022630"/>
    </source>
</evidence>
<reference evidence="3" key="1">
    <citation type="submission" date="2023-06" db="EMBL/GenBank/DDBJ databases">
        <title>Genome-scale phylogeny and comparative genomics of the fungal order Sordariales.</title>
        <authorList>
            <consortium name="Lawrence Berkeley National Laboratory"/>
            <person name="Hensen N."/>
            <person name="Bonometti L."/>
            <person name="Westerberg I."/>
            <person name="Brannstrom I.O."/>
            <person name="Guillou S."/>
            <person name="Cros-Aarteil S."/>
            <person name="Calhoun S."/>
            <person name="Haridas S."/>
            <person name="Kuo A."/>
            <person name="Mondo S."/>
            <person name="Pangilinan J."/>
            <person name="Riley R."/>
            <person name="LaButti K."/>
            <person name="Andreopoulos B."/>
            <person name="Lipzen A."/>
            <person name="Chen C."/>
            <person name="Yanf M."/>
            <person name="Daum C."/>
            <person name="Ng V."/>
            <person name="Clum A."/>
            <person name="Steindorff A."/>
            <person name="Ohm R."/>
            <person name="Martin F."/>
            <person name="Silar P."/>
            <person name="Natvig D."/>
            <person name="Lalanne C."/>
            <person name="Gautier V."/>
            <person name="Ament-velasquez S.L."/>
            <person name="Kruys A."/>
            <person name="Hutchinson M.I."/>
            <person name="Powell A.J."/>
            <person name="Barry K."/>
            <person name="Miller A.N."/>
            <person name="Grigoriev I.V."/>
            <person name="Debuchy R."/>
            <person name="Gladieux P."/>
            <person name="Thoren M.H."/>
            <person name="Johannesson H."/>
        </authorList>
    </citation>
    <scope>NUCLEOTIDE SEQUENCE</scope>
    <source>
        <strain evidence="3">SMH3187-1</strain>
    </source>
</reference>
<proteinExistence type="predicted"/>
<dbReference type="InterPro" id="IPR001155">
    <property type="entry name" value="OxRdtase_FMN_N"/>
</dbReference>
<evidence type="ECO:0000313" key="3">
    <source>
        <dbReference type="EMBL" id="KAK0743623.1"/>
    </source>
</evidence>
<dbReference type="PANTHER" id="PTHR22893">
    <property type="entry name" value="NADH OXIDOREDUCTASE-RELATED"/>
    <property type="match status" value="1"/>
</dbReference>
<accession>A0AA40K2K5</accession>
<keyword evidence="4" id="KW-1185">Reference proteome</keyword>
<dbReference type="CDD" id="cd02933">
    <property type="entry name" value="OYE_like_FMN"/>
    <property type="match status" value="1"/>
</dbReference>
<dbReference type="SUPFAM" id="SSF51395">
    <property type="entry name" value="FMN-linked oxidoreductases"/>
    <property type="match status" value="1"/>
</dbReference>
<dbReference type="Proteomes" id="UP001172155">
    <property type="component" value="Unassembled WGS sequence"/>
</dbReference>
<evidence type="ECO:0000259" key="2">
    <source>
        <dbReference type="Pfam" id="PF00724"/>
    </source>
</evidence>
<dbReference type="InterPro" id="IPR045247">
    <property type="entry name" value="Oye-like"/>
</dbReference>
<protein>
    <recommendedName>
        <fullName evidence="2">NADH:flavin oxidoreductase/NADH oxidase N-terminal domain-containing protein</fullName>
    </recommendedName>
</protein>
<dbReference type="GO" id="GO:0010181">
    <property type="term" value="F:FMN binding"/>
    <property type="evidence" value="ECO:0007669"/>
    <property type="project" value="InterPro"/>
</dbReference>
<keyword evidence="1" id="KW-0285">Flavoprotein</keyword>
<dbReference type="Pfam" id="PF00724">
    <property type="entry name" value="Oxidored_FMN"/>
    <property type="match status" value="1"/>
</dbReference>
<sequence>MATPSRLFEPLVVGNMKLQHRIAMAPLTRFRSSDEHVPIPSLMAEYYAQRASTPGTLLISEATFISPAAAGYDNAPGIWNDAQVAAWRQVTDAVHAKGSYIVSQLWHLGRASVAANLERESGLSVRGASAVPMPNDGAPVPVPLTVDDIKQTVRDYAAAARNAIAAGFDAVEIHSANGYLPDQFLQDNSNKRNDAYGGSVENRSRFTVEVAEAVIAAVGAARTGIRLSPWSVFQGMRMADPVPQFTDVVRKLSALRLAYLHLVESHVEGNRTVDTLEAPDSLDFAVDAWEGPVLIAGRLDTQRAKELVEERYKGRDVVATFGRYFLSTPDLVFRVRERIELSRYNVDTFYLKKSAKGYLDYPFSKEFETKFGVQKTGEQASL</sequence>
<dbReference type="FunFam" id="3.20.20.70:FF:000138">
    <property type="entry name" value="NADPH dehydrogenase 1"/>
    <property type="match status" value="1"/>
</dbReference>
<dbReference type="PANTHER" id="PTHR22893:SF91">
    <property type="entry name" value="NADPH DEHYDROGENASE 2-RELATED"/>
    <property type="match status" value="1"/>
</dbReference>
<gene>
    <name evidence="3" type="ORF">B0T18DRAFT_415561</name>
</gene>
<feature type="domain" description="NADH:flavin oxidoreductase/NADH oxidase N-terminal" evidence="2">
    <location>
        <begin position="7"/>
        <end position="340"/>
    </location>
</feature>
<comment type="caution">
    <text evidence="3">The sequence shown here is derived from an EMBL/GenBank/DDBJ whole genome shotgun (WGS) entry which is preliminary data.</text>
</comment>